<evidence type="ECO:0000313" key="1">
    <source>
        <dbReference type="EMBL" id="MEP1058480.1"/>
    </source>
</evidence>
<dbReference type="PROSITE" id="PS51257">
    <property type="entry name" value="PROKAR_LIPOPROTEIN"/>
    <property type="match status" value="1"/>
</dbReference>
<evidence type="ECO:0000313" key="2">
    <source>
        <dbReference type="Proteomes" id="UP001476950"/>
    </source>
</evidence>
<name>A0ABV0KH06_9CYAN</name>
<sequence length="234" mass="26062">MKRRKLLTLAGLGIAVSCGVPMSQSTVLSTVLSTSQLALAEGKPMQLLTEFRIFADHYLFFIYDTGVDPSPDSFYSDPDEKRSDLGSYRQGYITNGRTICFGTDAHLNDHWIEVYASTQVPAFGKAERVIALPLRIDSGRVAITNLLYLTEPMKQVDISPGVWTVYFLAFNLGTDRLFDRGIPRPESRSGKQLDRLTDDQLKANWELERYQIILVPGFQTPVGVLHGTATVRGA</sequence>
<dbReference type="InterPro" id="IPR038691">
    <property type="entry name" value="ComJ_sf"/>
</dbReference>
<evidence type="ECO:0008006" key="3">
    <source>
        <dbReference type="Google" id="ProtNLM"/>
    </source>
</evidence>
<dbReference type="Proteomes" id="UP001476950">
    <property type="component" value="Unassembled WGS sequence"/>
</dbReference>
<dbReference type="RefSeq" id="WP_190447752.1">
    <property type="nucleotide sequence ID" value="NZ_JAMPLM010000005.1"/>
</dbReference>
<dbReference type="Gene3D" id="2.60.34.30">
    <property type="entry name" value="Competence, DNA-entry nuclease inhibitor, ComJ"/>
    <property type="match status" value="1"/>
</dbReference>
<accession>A0ABV0KH06</accession>
<proteinExistence type="predicted"/>
<gene>
    <name evidence="1" type="ORF">NDI38_08525</name>
</gene>
<comment type="caution">
    <text evidence="1">The sequence shown here is derived from an EMBL/GenBank/DDBJ whole genome shotgun (WGS) entry which is preliminary data.</text>
</comment>
<dbReference type="EMBL" id="JAMPLM010000005">
    <property type="protein sequence ID" value="MEP1058480.1"/>
    <property type="molecule type" value="Genomic_DNA"/>
</dbReference>
<keyword evidence="2" id="KW-1185">Reference proteome</keyword>
<organism evidence="1 2">
    <name type="scientific">Stenomitos frigidus AS-A4</name>
    <dbReference type="NCBI Taxonomy" id="2933935"/>
    <lineage>
        <taxon>Bacteria</taxon>
        <taxon>Bacillati</taxon>
        <taxon>Cyanobacteriota</taxon>
        <taxon>Cyanophyceae</taxon>
        <taxon>Leptolyngbyales</taxon>
        <taxon>Leptolyngbyaceae</taxon>
        <taxon>Stenomitos</taxon>
    </lineage>
</organism>
<reference evidence="1 2" key="1">
    <citation type="submission" date="2022-04" db="EMBL/GenBank/DDBJ databases">
        <title>Positive selection, recombination, and allopatry shape intraspecific diversity of widespread and dominant cyanobacteria.</title>
        <authorList>
            <person name="Wei J."/>
            <person name="Shu W."/>
            <person name="Hu C."/>
        </authorList>
    </citation>
    <scope>NUCLEOTIDE SEQUENCE [LARGE SCALE GENOMIC DNA]</scope>
    <source>
        <strain evidence="1 2">AS-A4</strain>
    </source>
</reference>
<protein>
    <recommendedName>
        <fullName evidence="3">Tat pathway signal sequence domain protein</fullName>
    </recommendedName>
</protein>